<evidence type="ECO:0000256" key="2">
    <source>
        <dbReference type="ARBA" id="ARBA00022679"/>
    </source>
</evidence>
<evidence type="ECO:0000256" key="5">
    <source>
        <dbReference type="ARBA" id="ARBA00034489"/>
    </source>
</evidence>
<accession>A0AB38YCX1</accession>
<dbReference type="Pfam" id="PF03942">
    <property type="entry name" value="DTW"/>
    <property type="match status" value="1"/>
</dbReference>
<proteinExistence type="inferred from homology"/>
<keyword evidence="2" id="KW-0808">Transferase</keyword>
<organism evidence="7">
    <name type="scientific">Salinispirillum sp. LH 10-3-1</name>
    <dbReference type="NCBI Taxonomy" id="2952525"/>
    <lineage>
        <taxon>Bacteria</taxon>
        <taxon>Pseudomonadati</taxon>
        <taxon>Pseudomonadota</taxon>
        <taxon>Gammaproteobacteria</taxon>
        <taxon>Oceanospirillales</taxon>
        <taxon>Saccharospirillaceae</taxon>
        <taxon>Salinispirillum</taxon>
    </lineage>
</organism>
<dbReference type="PANTHER" id="PTHR21392">
    <property type="entry name" value="TRNA-URIDINE AMINOCARBOXYPROPYLTRANSFERASE 2"/>
    <property type="match status" value="1"/>
</dbReference>
<evidence type="ECO:0000256" key="4">
    <source>
        <dbReference type="ARBA" id="ARBA00022694"/>
    </source>
</evidence>
<dbReference type="AlphaFoldDB" id="A0AB38YCX1"/>
<name>A0AB38YCX1_9GAMM</name>
<keyword evidence="4" id="KW-0819">tRNA processing</keyword>
<dbReference type="PANTHER" id="PTHR21392:SF0">
    <property type="entry name" value="TRNA-URIDINE AMINOCARBOXYPROPYLTRANSFERASE 2"/>
    <property type="match status" value="1"/>
</dbReference>
<evidence type="ECO:0000256" key="3">
    <source>
        <dbReference type="ARBA" id="ARBA00022691"/>
    </source>
</evidence>
<dbReference type="GO" id="GO:0008033">
    <property type="term" value="P:tRNA processing"/>
    <property type="evidence" value="ECO:0007669"/>
    <property type="project" value="UniProtKB-KW"/>
</dbReference>
<gene>
    <name evidence="7" type="ORF">NFC81_08200</name>
</gene>
<protein>
    <recommendedName>
        <fullName evidence="1">tRNA-uridine aminocarboxypropyltransferase</fullName>
        <ecNumber evidence="1">2.5.1.25</ecNumber>
    </recommendedName>
</protein>
<dbReference type="InterPro" id="IPR005636">
    <property type="entry name" value="DTW"/>
</dbReference>
<dbReference type="RefSeq" id="WP_304993999.1">
    <property type="nucleotide sequence ID" value="NZ_CP101717.1"/>
</dbReference>
<dbReference type="SMART" id="SM01144">
    <property type="entry name" value="DTW"/>
    <property type="match status" value="1"/>
</dbReference>
<reference evidence="7" key="1">
    <citation type="submission" date="2022-07" db="EMBL/GenBank/DDBJ databases">
        <title>Complete genome sequence of Salinispirillum sp. LH10-3-1 capable of multiple carbohydrate inversion isolated from a soda lake.</title>
        <authorList>
            <person name="Liu J."/>
            <person name="Zhai Y."/>
            <person name="Zhang H."/>
            <person name="Yang H."/>
            <person name="Qu J."/>
            <person name="Li J."/>
        </authorList>
    </citation>
    <scope>NUCLEOTIDE SEQUENCE</scope>
    <source>
        <strain evidence="7">LH 10-3-1</strain>
    </source>
</reference>
<evidence type="ECO:0000256" key="1">
    <source>
        <dbReference type="ARBA" id="ARBA00012386"/>
    </source>
</evidence>
<comment type="similarity">
    <text evidence="5">Belongs to the TDD superfamily. DTWD2 family.</text>
</comment>
<dbReference type="InterPro" id="IPR039262">
    <property type="entry name" value="DTWD2/TAPT"/>
</dbReference>
<sequence length="197" mass="22191">MQRSRCLTCGYAEVACVCAWVQPMQVPVSVVILQDAQERKCAKSTVPLLQLALPQLEVVAADDDLTVAELKARVQQAPEQWGLVYPTADSQPVEGLAANKDVTRPTAWLLPDGTWKKTRRLLHEHPWLTKITAYSFSQAPVSNYRIRKVPSPSACSTLESVAWVLQQVHHVDPSPLHELQRHFVARWQAYQPDAHQR</sequence>
<dbReference type="EC" id="2.5.1.25" evidence="1"/>
<evidence type="ECO:0000313" key="7">
    <source>
        <dbReference type="EMBL" id="WLD56715.1"/>
    </source>
</evidence>
<feature type="domain" description="DTW" evidence="6">
    <location>
        <begin position="2"/>
        <end position="192"/>
    </location>
</feature>
<dbReference type="EMBL" id="CP101717">
    <property type="protein sequence ID" value="WLD56715.1"/>
    <property type="molecule type" value="Genomic_DNA"/>
</dbReference>
<dbReference type="GO" id="GO:0016432">
    <property type="term" value="F:tRNA-uridine aminocarboxypropyltransferase activity"/>
    <property type="evidence" value="ECO:0007669"/>
    <property type="project" value="UniProtKB-EC"/>
</dbReference>
<evidence type="ECO:0000259" key="6">
    <source>
        <dbReference type="SMART" id="SM01144"/>
    </source>
</evidence>
<keyword evidence="3" id="KW-0949">S-adenosyl-L-methionine</keyword>